<organism evidence="2 3">
    <name type="scientific">Aphidius gifuensis</name>
    <name type="common">Parasitoid wasp</name>
    <dbReference type="NCBI Taxonomy" id="684658"/>
    <lineage>
        <taxon>Eukaryota</taxon>
        <taxon>Metazoa</taxon>
        <taxon>Ecdysozoa</taxon>
        <taxon>Arthropoda</taxon>
        <taxon>Hexapoda</taxon>
        <taxon>Insecta</taxon>
        <taxon>Pterygota</taxon>
        <taxon>Neoptera</taxon>
        <taxon>Endopterygota</taxon>
        <taxon>Hymenoptera</taxon>
        <taxon>Apocrita</taxon>
        <taxon>Ichneumonoidea</taxon>
        <taxon>Braconidae</taxon>
        <taxon>Aphidiinae</taxon>
        <taxon>Aphidius</taxon>
    </lineage>
</organism>
<keyword evidence="3" id="KW-1185">Reference proteome</keyword>
<gene>
    <name evidence="2" type="ORF">HCN44_010157</name>
</gene>
<dbReference type="Proteomes" id="UP000639338">
    <property type="component" value="Unassembled WGS sequence"/>
</dbReference>
<evidence type="ECO:0000259" key="1">
    <source>
        <dbReference type="PROSITE" id="PS50835"/>
    </source>
</evidence>
<dbReference type="AlphaFoldDB" id="A0A834XXP8"/>
<protein>
    <recommendedName>
        <fullName evidence="1">Ig-like domain-containing protein</fullName>
    </recommendedName>
</protein>
<dbReference type="InterPro" id="IPR003599">
    <property type="entry name" value="Ig_sub"/>
</dbReference>
<proteinExistence type="predicted"/>
<dbReference type="EMBL" id="JACMRX010000003">
    <property type="protein sequence ID" value="KAF7993562.1"/>
    <property type="molecule type" value="Genomic_DNA"/>
</dbReference>
<dbReference type="Gene3D" id="2.60.40.10">
    <property type="entry name" value="Immunoglobulins"/>
    <property type="match status" value="1"/>
</dbReference>
<name>A0A834XXP8_APHGI</name>
<dbReference type="InterPro" id="IPR007110">
    <property type="entry name" value="Ig-like_dom"/>
</dbReference>
<dbReference type="SUPFAM" id="SSF48726">
    <property type="entry name" value="Immunoglobulin"/>
    <property type="match status" value="1"/>
</dbReference>
<dbReference type="PROSITE" id="PS50835">
    <property type="entry name" value="IG_LIKE"/>
    <property type="match status" value="1"/>
</dbReference>
<dbReference type="SMART" id="SM00409">
    <property type="entry name" value="IG"/>
    <property type="match status" value="1"/>
</dbReference>
<dbReference type="InterPro" id="IPR036179">
    <property type="entry name" value="Ig-like_dom_sf"/>
</dbReference>
<sequence length="112" mass="12555">MIEIARSQGVELFFSVNPEDHTVIEGSPVRLRCETQPNKGVKYSWKLDGQNLAPSPRRHQVGSDLYITRVNRVLDSGNFVCLAYHEQSGNSIESSPAKINVQYLIILKNSTP</sequence>
<dbReference type="OrthoDB" id="2413561at2759"/>
<reference evidence="2 3" key="1">
    <citation type="submission" date="2020-08" db="EMBL/GenBank/DDBJ databases">
        <title>Aphidius gifuensis genome sequencing and assembly.</title>
        <authorList>
            <person name="Du Z."/>
        </authorList>
    </citation>
    <scope>NUCLEOTIDE SEQUENCE [LARGE SCALE GENOMIC DNA]</scope>
    <source>
        <strain evidence="2">YNYX2018</strain>
        <tissue evidence="2">Adults</tissue>
    </source>
</reference>
<feature type="domain" description="Ig-like" evidence="1">
    <location>
        <begin position="11"/>
        <end position="100"/>
    </location>
</feature>
<accession>A0A834XXP8</accession>
<dbReference type="InterPro" id="IPR003598">
    <property type="entry name" value="Ig_sub2"/>
</dbReference>
<evidence type="ECO:0000313" key="2">
    <source>
        <dbReference type="EMBL" id="KAF7993562.1"/>
    </source>
</evidence>
<evidence type="ECO:0000313" key="3">
    <source>
        <dbReference type="Proteomes" id="UP000639338"/>
    </source>
</evidence>
<comment type="caution">
    <text evidence="2">The sequence shown here is derived from an EMBL/GenBank/DDBJ whole genome shotgun (WGS) entry which is preliminary data.</text>
</comment>
<dbReference type="Pfam" id="PF13927">
    <property type="entry name" value="Ig_3"/>
    <property type="match status" value="1"/>
</dbReference>
<dbReference type="SMART" id="SM00408">
    <property type="entry name" value="IGc2"/>
    <property type="match status" value="1"/>
</dbReference>
<dbReference type="InterPro" id="IPR013783">
    <property type="entry name" value="Ig-like_fold"/>
</dbReference>